<comment type="caution">
    <text evidence="2">The sequence shown here is derived from an EMBL/GenBank/DDBJ whole genome shotgun (WGS) entry which is preliminary data.</text>
</comment>
<dbReference type="EMBL" id="VSRR010048767">
    <property type="protein sequence ID" value="MPC78570.1"/>
    <property type="molecule type" value="Genomic_DNA"/>
</dbReference>
<accession>A0A5B7I1S8</accession>
<evidence type="ECO:0000313" key="3">
    <source>
        <dbReference type="Proteomes" id="UP000324222"/>
    </source>
</evidence>
<reference evidence="2 3" key="1">
    <citation type="submission" date="2019-05" db="EMBL/GenBank/DDBJ databases">
        <title>Another draft genome of Portunus trituberculatus and its Hox gene families provides insights of decapod evolution.</title>
        <authorList>
            <person name="Jeong J.-H."/>
            <person name="Song I."/>
            <person name="Kim S."/>
            <person name="Choi T."/>
            <person name="Kim D."/>
            <person name="Ryu S."/>
            <person name="Kim W."/>
        </authorList>
    </citation>
    <scope>NUCLEOTIDE SEQUENCE [LARGE SCALE GENOMIC DNA]</scope>
    <source>
        <tissue evidence="2">Muscle</tissue>
    </source>
</reference>
<evidence type="ECO:0000256" key="1">
    <source>
        <dbReference type="SAM" id="MobiDB-lite"/>
    </source>
</evidence>
<evidence type="ECO:0000313" key="2">
    <source>
        <dbReference type="EMBL" id="MPC78570.1"/>
    </source>
</evidence>
<organism evidence="2 3">
    <name type="scientific">Portunus trituberculatus</name>
    <name type="common">Swimming crab</name>
    <name type="synonym">Neptunus trituberculatus</name>
    <dbReference type="NCBI Taxonomy" id="210409"/>
    <lineage>
        <taxon>Eukaryota</taxon>
        <taxon>Metazoa</taxon>
        <taxon>Ecdysozoa</taxon>
        <taxon>Arthropoda</taxon>
        <taxon>Crustacea</taxon>
        <taxon>Multicrustacea</taxon>
        <taxon>Malacostraca</taxon>
        <taxon>Eumalacostraca</taxon>
        <taxon>Eucarida</taxon>
        <taxon>Decapoda</taxon>
        <taxon>Pleocyemata</taxon>
        <taxon>Brachyura</taxon>
        <taxon>Eubrachyura</taxon>
        <taxon>Portunoidea</taxon>
        <taxon>Portunidae</taxon>
        <taxon>Portuninae</taxon>
        <taxon>Portunus</taxon>
    </lineage>
</organism>
<dbReference type="Proteomes" id="UP000324222">
    <property type="component" value="Unassembled WGS sequence"/>
</dbReference>
<keyword evidence="3" id="KW-1185">Reference proteome</keyword>
<dbReference type="AlphaFoldDB" id="A0A5B7I1S8"/>
<protein>
    <submittedName>
        <fullName evidence="2">Uncharacterized protein</fullName>
    </submittedName>
</protein>
<sequence length="89" mass="9729">MFKLSGTPLTTTTRHAKETSRLYGTKINHRYTLSRASQGSGGKGIMEDGPEGELEDPALKGTTVYTAVSLLHISCRLLEIKCPENHGLR</sequence>
<proteinExistence type="predicted"/>
<feature type="region of interest" description="Disordered" evidence="1">
    <location>
        <begin position="34"/>
        <end position="57"/>
    </location>
</feature>
<name>A0A5B7I1S8_PORTR</name>
<gene>
    <name evidence="2" type="ORF">E2C01_073059</name>
</gene>